<evidence type="ECO:0000313" key="1">
    <source>
        <dbReference type="EMBL" id="KAG0541044.1"/>
    </source>
</evidence>
<dbReference type="AlphaFoldDB" id="A0A921UQZ2"/>
<reference evidence="1" key="2">
    <citation type="submission" date="2020-10" db="EMBL/GenBank/DDBJ databases">
        <authorList>
            <person name="Cooper E.A."/>
            <person name="Brenton Z.W."/>
            <person name="Flinn B.S."/>
            <person name="Jenkins J."/>
            <person name="Shu S."/>
            <person name="Flowers D."/>
            <person name="Luo F."/>
            <person name="Wang Y."/>
            <person name="Xia P."/>
            <person name="Barry K."/>
            <person name="Daum C."/>
            <person name="Lipzen A."/>
            <person name="Yoshinaga Y."/>
            <person name="Schmutz J."/>
            <person name="Saski C."/>
            <person name="Vermerris W."/>
            <person name="Kresovich S."/>
        </authorList>
    </citation>
    <scope>NUCLEOTIDE SEQUENCE</scope>
</reference>
<reference evidence="1" key="1">
    <citation type="journal article" date="2019" name="BMC Genomics">
        <title>A new reference genome for Sorghum bicolor reveals high levels of sequence similarity between sweet and grain genotypes: implications for the genetics of sugar metabolism.</title>
        <authorList>
            <person name="Cooper E.A."/>
            <person name="Brenton Z.W."/>
            <person name="Flinn B.S."/>
            <person name="Jenkins J."/>
            <person name="Shu S."/>
            <person name="Flowers D."/>
            <person name="Luo F."/>
            <person name="Wang Y."/>
            <person name="Xia P."/>
            <person name="Barry K."/>
            <person name="Daum C."/>
            <person name="Lipzen A."/>
            <person name="Yoshinaga Y."/>
            <person name="Schmutz J."/>
            <person name="Saski C."/>
            <person name="Vermerris W."/>
            <person name="Kresovich S."/>
        </authorList>
    </citation>
    <scope>NUCLEOTIDE SEQUENCE</scope>
</reference>
<comment type="caution">
    <text evidence="1">The sequence shown here is derived from an EMBL/GenBank/DDBJ whole genome shotgun (WGS) entry which is preliminary data.</text>
</comment>
<sequence>MKQPLTCILGTPNEETLPDIVLLSDYKSNFQKWTMWDEIVKDLT</sequence>
<proteinExistence type="predicted"/>
<evidence type="ECO:0000313" key="2">
    <source>
        <dbReference type="Proteomes" id="UP000807115"/>
    </source>
</evidence>
<dbReference type="EMBL" id="CM027682">
    <property type="protein sequence ID" value="KAG0541044.1"/>
    <property type="molecule type" value="Genomic_DNA"/>
</dbReference>
<accession>A0A921UQZ2</accession>
<gene>
    <name evidence="1" type="ORF">BDA96_03G462000</name>
</gene>
<organism evidence="1 2">
    <name type="scientific">Sorghum bicolor</name>
    <name type="common">Sorghum</name>
    <name type="synonym">Sorghum vulgare</name>
    <dbReference type="NCBI Taxonomy" id="4558"/>
    <lineage>
        <taxon>Eukaryota</taxon>
        <taxon>Viridiplantae</taxon>
        <taxon>Streptophyta</taxon>
        <taxon>Embryophyta</taxon>
        <taxon>Tracheophyta</taxon>
        <taxon>Spermatophyta</taxon>
        <taxon>Magnoliopsida</taxon>
        <taxon>Liliopsida</taxon>
        <taxon>Poales</taxon>
        <taxon>Poaceae</taxon>
        <taxon>PACMAD clade</taxon>
        <taxon>Panicoideae</taxon>
        <taxon>Andropogonodae</taxon>
        <taxon>Andropogoneae</taxon>
        <taxon>Sorghinae</taxon>
        <taxon>Sorghum</taxon>
    </lineage>
</organism>
<name>A0A921UQZ2_SORBI</name>
<dbReference type="Proteomes" id="UP000807115">
    <property type="component" value="Chromosome 3"/>
</dbReference>
<protein>
    <submittedName>
        <fullName evidence="1">Uncharacterized protein</fullName>
    </submittedName>
</protein>